<sequence length="106" mass="11976">MVHKLKVYMTSISSNNAVRKKQQTIIDALDVRGIEYDAIDVSAPENEEGKLFMREHAKAKGGQPNALPPQVFYGEEYVGDYDTFADSLENNCVEEFFKQAKPKNMS</sequence>
<dbReference type="AlphaFoldDB" id="A0A7J7IZJ1"/>
<reference evidence="2" key="1">
    <citation type="submission" date="2020-06" db="EMBL/GenBank/DDBJ databases">
        <title>Draft genome of Bugula neritina, a colonial animal packing powerful symbionts and potential medicines.</title>
        <authorList>
            <person name="Rayko M."/>
        </authorList>
    </citation>
    <scope>NUCLEOTIDE SEQUENCE [LARGE SCALE GENOMIC DNA]</scope>
    <source>
        <strain evidence="2">Kwan_BN1</strain>
    </source>
</reference>
<accession>A0A7J7IZJ1</accession>
<dbReference type="Gene3D" id="3.40.30.10">
    <property type="entry name" value="Glutaredoxin"/>
    <property type="match status" value="1"/>
</dbReference>
<dbReference type="InterPro" id="IPR036249">
    <property type="entry name" value="Thioredoxin-like_sf"/>
</dbReference>
<dbReference type="GO" id="GO:0005737">
    <property type="term" value="C:cytoplasm"/>
    <property type="evidence" value="ECO:0007669"/>
    <property type="project" value="TreeGrafter"/>
</dbReference>
<dbReference type="PROSITE" id="PS51354">
    <property type="entry name" value="GLUTAREDOXIN_2"/>
    <property type="match status" value="1"/>
</dbReference>
<dbReference type="InterPro" id="IPR006993">
    <property type="entry name" value="Glut_rich_SH3-bd"/>
</dbReference>
<dbReference type="OrthoDB" id="9932926at2759"/>
<evidence type="ECO:0000256" key="1">
    <source>
        <dbReference type="ARBA" id="ARBA00007764"/>
    </source>
</evidence>
<dbReference type="Proteomes" id="UP000593567">
    <property type="component" value="Unassembled WGS sequence"/>
</dbReference>
<gene>
    <name evidence="2" type="ORF">EB796_022733</name>
</gene>
<organism evidence="2 3">
    <name type="scientific">Bugula neritina</name>
    <name type="common">Brown bryozoan</name>
    <name type="synonym">Sertularia neritina</name>
    <dbReference type="NCBI Taxonomy" id="10212"/>
    <lineage>
        <taxon>Eukaryota</taxon>
        <taxon>Metazoa</taxon>
        <taxon>Spiralia</taxon>
        <taxon>Lophotrochozoa</taxon>
        <taxon>Bryozoa</taxon>
        <taxon>Gymnolaemata</taxon>
        <taxon>Cheilostomatida</taxon>
        <taxon>Flustrina</taxon>
        <taxon>Buguloidea</taxon>
        <taxon>Bugulidae</taxon>
        <taxon>Bugula</taxon>
    </lineage>
</organism>
<evidence type="ECO:0000313" key="2">
    <source>
        <dbReference type="EMBL" id="KAF6018956.1"/>
    </source>
</evidence>
<dbReference type="Pfam" id="PF04908">
    <property type="entry name" value="SH3BGR"/>
    <property type="match status" value="1"/>
</dbReference>
<name>A0A7J7IZJ1_BUGNE</name>
<proteinExistence type="inferred from homology"/>
<comment type="caution">
    <text evidence="2">The sequence shown here is derived from an EMBL/GenBank/DDBJ whole genome shotgun (WGS) entry which is preliminary data.</text>
</comment>
<dbReference type="SUPFAM" id="SSF52833">
    <property type="entry name" value="Thioredoxin-like"/>
    <property type="match status" value="1"/>
</dbReference>
<keyword evidence="3" id="KW-1185">Reference proteome</keyword>
<evidence type="ECO:0000313" key="3">
    <source>
        <dbReference type="Proteomes" id="UP000593567"/>
    </source>
</evidence>
<comment type="similarity">
    <text evidence="1">Belongs to the SH3BGR family.</text>
</comment>
<dbReference type="PANTHER" id="PTHR12232:SF0">
    <property type="entry name" value="THIOREDOXIN DOMAIN-CONTAINING PROTEIN"/>
    <property type="match status" value="1"/>
</dbReference>
<dbReference type="PANTHER" id="PTHR12232">
    <property type="entry name" value="SH3 DOMAIN-BINDING GLUTAMIC ACID-RICH-LIKE PROTEIN"/>
    <property type="match status" value="1"/>
</dbReference>
<dbReference type="EMBL" id="VXIV02003266">
    <property type="protein sequence ID" value="KAF6018956.1"/>
    <property type="molecule type" value="Genomic_DNA"/>
</dbReference>
<dbReference type="InterPro" id="IPR051033">
    <property type="entry name" value="SH3BGR"/>
</dbReference>
<protein>
    <submittedName>
        <fullName evidence="2">Uncharacterized protein</fullName>
    </submittedName>
</protein>